<dbReference type="EMBL" id="WTYD01000001">
    <property type="protein sequence ID" value="MXO53299.1"/>
    <property type="molecule type" value="Genomic_DNA"/>
</dbReference>
<dbReference type="PROSITE" id="PS51257">
    <property type="entry name" value="PROKAR_LIPOPROTEIN"/>
    <property type="match status" value="1"/>
</dbReference>
<evidence type="ECO:0000313" key="3">
    <source>
        <dbReference type="EMBL" id="MXO53299.1"/>
    </source>
</evidence>
<feature type="signal peptide" evidence="2">
    <location>
        <begin position="1"/>
        <end position="23"/>
    </location>
</feature>
<feature type="region of interest" description="Disordered" evidence="1">
    <location>
        <begin position="22"/>
        <end position="63"/>
    </location>
</feature>
<name>A0A844Y736_9SPHN</name>
<evidence type="ECO:0000256" key="2">
    <source>
        <dbReference type="SAM" id="SignalP"/>
    </source>
</evidence>
<feature type="compositionally biased region" description="Acidic residues" evidence="1">
    <location>
        <begin position="23"/>
        <end position="41"/>
    </location>
</feature>
<sequence>MKKTMMLAAVPAMFALTACGETASEDTAETETAVLDDDNDAPEPVAEPVAEEEPHDESVPHEH</sequence>
<protein>
    <submittedName>
        <fullName evidence="3">Uncharacterized protein</fullName>
    </submittedName>
</protein>
<comment type="caution">
    <text evidence="3">The sequence shown here is derived from an EMBL/GenBank/DDBJ whole genome shotgun (WGS) entry which is preliminary data.</text>
</comment>
<accession>A0A844Y736</accession>
<evidence type="ECO:0000256" key="1">
    <source>
        <dbReference type="SAM" id="MobiDB-lite"/>
    </source>
</evidence>
<keyword evidence="4" id="KW-1185">Reference proteome</keyword>
<dbReference type="AlphaFoldDB" id="A0A844Y736"/>
<dbReference type="Proteomes" id="UP000430272">
    <property type="component" value="Unassembled WGS sequence"/>
</dbReference>
<gene>
    <name evidence="3" type="ORF">GRI47_04665</name>
</gene>
<organism evidence="3 4">
    <name type="scientific">Qipengyuania pelagi</name>
    <dbReference type="NCBI Taxonomy" id="994320"/>
    <lineage>
        <taxon>Bacteria</taxon>
        <taxon>Pseudomonadati</taxon>
        <taxon>Pseudomonadota</taxon>
        <taxon>Alphaproteobacteria</taxon>
        <taxon>Sphingomonadales</taxon>
        <taxon>Erythrobacteraceae</taxon>
        <taxon>Qipengyuania</taxon>
    </lineage>
</organism>
<dbReference type="RefSeq" id="WP_160660176.1">
    <property type="nucleotide sequence ID" value="NZ_BAABDV010000001.1"/>
</dbReference>
<feature type="chain" id="PRO_5032899606" evidence="2">
    <location>
        <begin position="24"/>
        <end position="63"/>
    </location>
</feature>
<proteinExistence type="predicted"/>
<evidence type="ECO:0000313" key="4">
    <source>
        <dbReference type="Proteomes" id="UP000430272"/>
    </source>
</evidence>
<reference evidence="3 4" key="1">
    <citation type="submission" date="2019-12" db="EMBL/GenBank/DDBJ databases">
        <title>Genomic-based taxomic classification of the family Erythrobacteraceae.</title>
        <authorList>
            <person name="Xu L."/>
        </authorList>
    </citation>
    <scope>NUCLEOTIDE SEQUENCE [LARGE SCALE GENOMIC DNA]</scope>
    <source>
        <strain evidence="3 4">JCM 17468</strain>
    </source>
</reference>
<keyword evidence="2" id="KW-0732">Signal</keyword>